<accession>A0AAV4TG42</accession>
<sequence>METWKPLRSVIQTKTPGNMDFVQRLGDARVVERERDSLMAGESLCGEESFRKIHARIVQRCSKLPVKRDSPDVRFTNLLQSCAEREFEFVNDYFVNSVVERIECFCPENYSIQI</sequence>
<name>A0AAV4TG42_9ARAC</name>
<keyword evidence="2" id="KW-1185">Reference proteome</keyword>
<proteinExistence type="predicted"/>
<reference evidence="1 2" key="1">
    <citation type="submission" date="2021-06" db="EMBL/GenBank/DDBJ databases">
        <title>Caerostris darwini draft genome.</title>
        <authorList>
            <person name="Kono N."/>
            <person name="Arakawa K."/>
        </authorList>
    </citation>
    <scope>NUCLEOTIDE SEQUENCE [LARGE SCALE GENOMIC DNA]</scope>
</reference>
<dbReference type="Proteomes" id="UP001054837">
    <property type="component" value="Unassembled WGS sequence"/>
</dbReference>
<organism evidence="1 2">
    <name type="scientific">Caerostris darwini</name>
    <dbReference type="NCBI Taxonomy" id="1538125"/>
    <lineage>
        <taxon>Eukaryota</taxon>
        <taxon>Metazoa</taxon>
        <taxon>Ecdysozoa</taxon>
        <taxon>Arthropoda</taxon>
        <taxon>Chelicerata</taxon>
        <taxon>Arachnida</taxon>
        <taxon>Araneae</taxon>
        <taxon>Araneomorphae</taxon>
        <taxon>Entelegynae</taxon>
        <taxon>Araneoidea</taxon>
        <taxon>Araneidae</taxon>
        <taxon>Caerostris</taxon>
    </lineage>
</organism>
<dbReference type="AlphaFoldDB" id="A0AAV4TG42"/>
<dbReference type="EMBL" id="BPLQ01009555">
    <property type="protein sequence ID" value="GIY44684.1"/>
    <property type="molecule type" value="Genomic_DNA"/>
</dbReference>
<gene>
    <name evidence="1" type="ORF">CDAR_118131</name>
</gene>
<evidence type="ECO:0000313" key="2">
    <source>
        <dbReference type="Proteomes" id="UP001054837"/>
    </source>
</evidence>
<comment type="caution">
    <text evidence="1">The sequence shown here is derived from an EMBL/GenBank/DDBJ whole genome shotgun (WGS) entry which is preliminary data.</text>
</comment>
<evidence type="ECO:0000313" key="1">
    <source>
        <dbReference type="EMBL" id="GIY44684.1"/>
    </source>
</evidence>
<protein>
    <submittedName>
        <fullName evidence="1">Uncharacterized protein</fullName>
    </submittedName>
</protein>